<dbReference type="KEGG" id="llu:AKJ09_05570"/>
<accession>A0A0K1PZU6</accession>
<dbReference type="AlphaFoldDB" id="A0A0K1PZU6"/>
<evidence type="ECO:0000256" key="1">
    <source>
        <dbReference type="SAM" id="MobiDB-lite"/>
    </source>
</evidence>
<protein>
    <submittedName>
        <fullName evidence="2">Uncharacterized protein</fullName>
    </submittedName>
</protein>
<feature type="compositionally biased region" description="Basic and acidic residues" evidence="1">
    <location>
        <begin position="1"/>
        <end position="33"/>
    </location>
</feature>
<feature type="region of interest" description="Disordered" evidence="1">
    <location>
        <begin position="1"/>
        <end position="50"/>
    </location>
</feature>
<dbReference type="EMBL" id="CP012333">
    <property type="protein sequence ID" value="AKU98906.1"/>
    <property type="molecule type" value="Genomic_DNA"/>
</dbReference>
<proteinExistence type="predicted"/>
<evidence type="ECO:0000313" key="2">
    <source>
        <dbReference type="EMBL" id="AKU98906.1"/>
    </source>
</evidence>
<dbReference type="Proteomes" id="UP000064967">
    <property type="component" value="Chromosome"/>
</dbReference>
<reference evidence="2 3" key="1">
    <citation type="submission" date="2015-08" db="EMBL/GenBank/DDBJ databases">
        <authorList>
            <person name="Babu N.S."/>
            <person name="Beckwith C.J."/>
            <person name="Beseler K.G."/>
            <person name="Brison A."/>
            <person name="Carone J.V."/>
            <person name="Caskin T.P."/>
            <person name="Diamond M."/>
            <person name="Durham M.E."/>
            <person name="Foxe J.M."/>
            <person name="Go M."/>
            <person name="Henderson B.A."/>
            <person name="Jones I.B."/>
            <person name="McGettigan J.A."/>
            <person name="Micheletti S.J."/>
            <person name="Nasrallah M.E."/>
            <person name="Ortiz D."/>
            <person name="Piller C.R."/>
            <person name="Privatt S.R."/>
            <person name="Schneider S.L."/>
            <person name="Sharp S."/>
            <person name="Smith T.C."/>
            <person name="Stanton J.D."/>
            <person name="Ullery H.E."/>
            <person name="Wilson R.J."/>
            <person name="Serrano M.G."/>
            <person name="Buck G."/>
            <person name="Lee V."/>
            <person name="Wang Y."/>
            <person name="Carvalho R."/>
            <person name="Voegtly L."/>
            <person name="Shi R."/>
            <person name="Duckworth R."/>
            <person name="Johnson A."/>
            <person name="Loviza R."/>
            <person name="Walstead R."/>
            <person name="Shah Z."/>
            <person name="Kiflezghi M."/>
            <person name="Wade K."/>
            <person name="Ball S.L."/>
            <person name="Bradley K.W."/>
            <person name="Asai D.J."/>
            <person name="Bowman C.A."/>
            <person name="Russell D.A."/>
            <person name="Pope W.H."/>
            <person name="Jacobs-Sera D."/>
            <person name="Hendrix R.W."/>
            <person name="Hatfull G.F."/>
        </authorList>
    </citation>
    <scope>NUCLEOTIDE SEQUENCE [LARGE SCALE GENOMIC DNA]</scope>
    <source>
        <strain evidence="2 3">DSM 27648</strain>
    </source>
</reference>
<name>A0A0K1PZU6_9BACT</name>
<evidence type="ECO:0000313" key="3">
    <source>
        <dbReference type="Proteomes" id="UP000064967"/>
    </source>
</evidence>
<organism evidence="2 3">
    <name type="scientific">Labilithrix luteola</name>
    <dbReference type="NCBI Taxonomy" id="1391654"/>
    <lineage>
        <taxon>Bacteria</taxon>
        <taxon>Pseudomonadati</taxon>
        <taxon>Myxococcota</taxon>
        <taxon>Polyangia</taxon>
        <taxon>Polyangiales</taxon>
        <taxon>Labilitrichaceae</taxon>
        <taxon>Labilithrix</taxon>
    </lineage>
</organism>
<gene>
    <name evidence="2" type="ORF">AKJ09_05570</name>
</gene>
<sequence>MSNRAARKELGARSSALDRRACVDEAPSRESASRHARHTGLNTCAAMSRP</sequence>
<keyword evidence="3" id="KW-1185">Reference proteome</keyword>